<dbReference type="InterPro" id="IPR036514">
    <property type="entry name" value="SGNH_hydro_sf"/>
</dbReference>
<organism evidence="5 6">
    <name type="scientific">Eragrostis curvula</name>
    <name type="common">weeping love grass</name>
    <dbReference type="NCBI Taxonomy" id="38414"/>
    <lineage>
        <taxon>Eukaryota</taxon>
        <taxon>Viridiplantae</taxon>
        <taxon>Streptophyta</taxon>
        <taxon>Embryophyta</taxon>
        <taxon>Tracheophyta</taxon>
        <taxon>Spermatophyta</taxon>
        <taxon>Magnoliopsida</taxon>
        <taxon>Liliopsida</taxon>
        <taxon>Poales</taxon>
        <taxon>Poaceae</taxon>
        <taxon>PACMAD clade</taxon>
        <taxon>Chloridoideae</taxon>
        <taxon>Eragrostideae</taxon>
        <taxon>Eragrostidinae</taxon>
        <taxon>Eragrostis</taxon>
    </lineage>
</organism>
<comment type="caution">
    <text evidence="5">The sequence shown here is derived from an EMBL/GenBank/DDBJ whole genome shotgun (WGS) entry which is preliminary data.</text>
</comment>
<evidence type="ECO:0000313" key="6">
    <source>
        <dbReference type="Proteomes" id="UP000324897"/>
    </source>
</evidence>
<gene>
    <name evidence="5" type="ORF">EJB05_01024</name>
</gene>
<dbReference type="Pfam" id="PF00657">
    <property type="entry name" value="Lipase_GDSL"/>
    <property type="match status" value="1"/>
</dbReference>
<protein>
    <recommendedName>
        <fullName evidence="7">GDSL esterase/lipase</fullName>
    </recommendedName>
</protein>
<feature type="chain" id="PRO_5023846354" description="GDSL esterase/lipase" evidence="4">
    <location>
        <begin position="27"/>
        <end position="438"/>
    </location>
</feature>
<proteinExistence type="inferred from homology"/>
<dbReference type="AlphaFoldDB" id="A0A5J9WNE2"/>
<evidence type="ECO:0000256" key="3">
    <source>
        <dbReference type="ARBA" id="ARBA00022963"/>
    </source>
</evidence>
<keyword evidence="4" id="KW-0732">Signal</keyword>
<evidence type="ECO:0000256" key="1">
    <source>
        <dbReference type="ARBA" id="ARBA00008668"/>
    </source>
</evidence>
<evidence type="ECO:0000256" key="2">
    <source>
        <dbReference type="ARBA" id="ARBA00022801"/>
    </source>
</evidence>
<comment type="similarity">
    <text evidence="1">Belongs to the 'GDSL' lipolytic enzyme family.</text>
</comment>
<dbReference type="Gene3D" id="3.40.50.1110">
    <property type="entry name" value="SGNH hydrolase"/>
    <property type="match status" value="2"/>
</dbReference>
<dbReference type="InterPro" id="IPR008265">
    <property type="entry name" value="Lipase_GDSL_AS"/>
</dbReference>
<feature type="non-terminal residue" evidence="5">
    <location>
        <position position="1"/>
    </location>
</feature>
<evidence type="ECO:0000256" key="4">
    <source>
        <dbReference type="SAM" id="SignalP"/>
    </source>
</evidence>
<feature type="signal peptide" evidence="4">
    <location>
        <begin position="1"/>
        <end position="26"/>
    </location>
</feature>
<dbReference type="GO" id="GO:0016298">
    <property type="term" value="F:lipase activity"/>
    <property type="evidence" value="ECO:0007669"/>
    <property type="project" value="InterPro"/>
</dbReference>
<accession>A0A5J9WNE2</accession>
<dbReference type="Gramene" id="TVU49698">
    <property type="protein sequence ID" value="TVU49698"/>
    <property type="gene ID" value="EJB05_01024"/>
</dbReference>
<dbReference type="InterPro" id="IPR035669">
    <property type="entry name" value="SGNH_plant_lipase-like"/>
</dbReference>
<evidence type="ECO:0000313" key="5">
    <source>
        <dbReference type="EMBL" id="TVU49698.1"/>
    </source>
</evidence>
<keyword evidence="6" id="KW-1185">Reference proteome</keyword>
<dbReference type="InterPro" id="IPR001087">
    <property type="entry name" value="GDSL"/>
</dbReference>
<dbReference type="GO" id="GO:0016042">
    <property type="term" value="P:lipid catabolic process"/>
    <property type="evidence" value="ECO:0007669"/>
    <property type="project" value="UniProtKB-KW"/>
</dbReference>
<dbReference type="CDD" id="cd01837">
    <property type="entry name" value="SGNH_plant_lipase_like"/>
    <property type="match status" value="1"/>
</dbReference>
<reference evidence="5 6" key="1">
    <citation type="journal article" date="2019" name="Sci. Rep.">
        <title>A high-quality genome of Eragrostis curvula grass provides insights into Poaceae evolution and supports new strategies to enhance forage quality.</title>
        <authorList>
            <person name="Carballo J."/>
            <person name="Santos B.A.C.M."/>
            <person name="Zappacosta D."/>
            <person name="Garbus I."/>
            <person name="Selva J.P."/>
            <person name="Gallo C.A."/>
            <person name="Diaz A."/>
            <person name="Albertini E."/>
            <person name="Caccamo M."/>
            <person name="Echenique V."/>
        </authorList>
    </citation>
    <scope>NUCLEOTIDE SEQUENCE [LARGE SCALE GENOMIC DNA]</scope>
    <source>
        <strain evidence="6">cv. Victoria</strain>
        <tissue evidence="5">Leaf</tissue>
    </source>
</reference>
<dbReference type="PANTHER" id="PTHR45648:SF23">
    <property type="entry name" value="GDSL-LIKE LIPASE_ACYLHYDROLASE FAMILY PROTEIN, EXPRESSED"/>
    <property type="match status" value="1"/>
</dbReference>
<sequence>MTVPAVAAGTALLVLAAAVLCSSATGDEVPAVYVFGDSLVDAGNNDFLPLLVPRALPPNGVDLPSWVNHRTGRFTNGFNLADIIGKVAQAFLSCPNKFACQIELMANADADADAAFLFLCSASECRRASSLLCSKIFCEVRMCAAQHVGFKLSPPAYLSLTPLSNLDDLLRGRVGANYASGGSGILDITGIGTITLREQVQLFAETKHKIIRAGLVGREGLEDLLARSLFVISSGGNDFDAFDYGVPASEAPEFIAGMVATYIKHIKELYTLGARKLAILDMVPVGCLPSQRAITANGDCDADGNKMAEMFNDGLRAEMEKAVAASMPDLRYSIASLYNVLSDMIADPALAGLHEVENACCGGGKFNGEVNCIAGITFLCTDRDEYLFWDKVHGTQAAYRRAVQAFFNGTTRHAEPINLAQLVGSPSSTAPAAANSAI</sequence>
<dbReference type="PROSITE" id="PS01098">
    <property type="entry name" value="LIPASE_GDSL_SER"/>
    <property type="match status" value="1"/>
</dbReference>
<evidence type="ECO:0008006" key="7">
    <source>
        <dbReference type="Google" id="ProtNLM"/>
    </source>
</evidence>
<dbReference type="PANTHER" id="PTHR45648">
    <property type="entry name" value="GDSL LIPASE/ACYLHYDROLASE FAMILY PROTEIN (AFU_ORTHOLOGUE AFUA_4G14700)"/>
    <property type="match status" value="1"/>
</dbReference>
<dbReference type="InterPro" id="IPR051058">
    <property type="entry name" value="GDSL_Est/Lipase"/>
</dbReference>
<dbReference type="SUPFAM" id="SSF52266">
    <property type="entry name" value="SGNH hydrolase"/>
    <property type="match status" value="1"/>
</dbReference>
<keyword evidence="2" id="KW-0378">Hydrolase</keyword>
<dbReference type="EMBL" id="RWGY01000002">
    <property type="protein sequence ID" value="TVU49698.1"/>
    <property type="molecule type" value="Genomic_DNA"/>
</dbReference>
<dbReference type="Proteomes" id="UP000324897">
    <property type="component" value="Chromosome 6"/>
</dbReference>
<name>A0A5J9WNE2_9POAL</name>
<dbReference type="OrthoDB" id="1600564at2759"/>
<keyword evidence="3" id="KW-0443">Lipid metabolism</keyword>
<keyword evidence="3" id="KW-0442">Lipid degradation</keyword>